<dbReference type="InParanoid" id="A0A2P6NUF3"/>
<keyword evidence="1" id="KW-0472">Membrane</keyword>
<evidence type="ECO:0000313" key="3">
    <source>
        <dbReference type="Proteomes" id="UP000241769"/>
    </source>
</evidence>
<sequence length="315" mass="36132">MPHPRSIFFSVVSLGFFWWLCSTIFEGRVWYLWGSDQIVFGSFLFIYLSILFVALLAPITERQPENERFRWMVFTSSLCRVQLCDNIMKKTSPYFQKQNKVQTTLLPPPPAISLSCTIIVHSSVLSSSITKNMMQSLKTKVSHTIKADYLLPTSGLAISICDDSKSNWASECKKRVDVMNEAFRFGFVICIVPIEREKDILLVQKGLPPKIKLVVCKDTAAALGWVLHLLKEYDRDREKVKEADVKRMEDNSRSLDMLKDVLGMMPLFEENEIDLLLQKTSLHGLCQLKPEEATKLTNISSEKMKVLMEVFHQPI</sequence>
<dbReference type="AlphaFoldDB" id="A0A2P6NUF3"/>
<keyword evidence="1" id="KW-1133">Transmembrane helix</keyword>
<evidence type="ECO:0000256" key="1">
    <source>
        <dbReference type="SAM" id="Phobius"/>
    </source>
</evidence>
<feature type="transmembrane region" description="Helical" evidence="1">
    <location>
        <begin position="7"/>
        <end position="25"/>
    </location>
</feature>
<dbReference type="EMBL" id="MDYQ01000019">
    <property type="protein sequence ID" value="PRP87602.1"/>
    <property type="molecule type" value="Genomic_DNA"/>
</dbReference>
<keyword evidence="3" id="KW-1185">Reference proteome</keyword>
<evidence type="ECO:0000313" key="2">
    <source>
        <dbReference type="EMBL" id="PRP87602.1"/>
    </source>
</evidence>
<protein>
    <submittedName>
        <fullName evidence="2">Uncharacterized protein</fullName>
    </submittedName>
</protein>
<organism evidence="2 3">
    <name type="scientific">Planoprotostelium fungivorum</name>
    <dbReference type="NCBI Taxonomy" id="1890364"/>
    <lineage>
        <taxon>Eukaryota</taxon>
        <taxon>Amoebozoa</taxon>
        <taxon>Evosea</taxon>
        <taxon>Variosea</taxon>
        <taxon>Cavosteliida</taxon>
        <taxon>Cavosteliaceae</taxon>
        <taxon>Planoprotostelium</taxon>
    </lineage>
</organism>
<accession>A0A2P6NUF3</accession>
<comment type="caution">
    <text evidence="2">The sequence shown here is derived from an EMBL/GenBank/DDBJ whole genome shotgun (WGS) entry which is preliminary data.</text>
</comment>
<feature type="transmembrane region" description="Helical" evidence="1">
    <location>
        <begin position="37"/>
        <end position="60"/>
    </location>
</feature>
<gene>
    <name evidence="2" type="ORF">PROFUN_04629</name>
</gene>
<reference evidence="2 3" key="1">
    <citation type="journal article" date="2018" name="Genome Biol. Evol.">
        <title>Multiple Roots of Fruiting Body Formation in Amoebozoa.</title>
        <authorList>
            <person name="Hillmann F."/>
            <person name="Forbes G."/>
            <person name="Novohradska S."/>
            <person name="Ferling I."/>
            <person name="Riege K."/>
            <person name="Groth M."/>
            <person name="Westermann M."/>
            <person name="Marz M."/>
            <person name="Spaller T."/>
            <person name="Winckler T."/>
            <person name="Schaap P."/>
            <person name="Glockner G."/>
        </authorList>
    </citation>
    <scope>NUCLEOTIDE SEQUENCE [LARGE SCALE GENOMIC DNA]</scope>
    <source>
        <strain evidence="2 3">Jena</strain>
    </source>
</reference>
<name>A0A2P6NUF3_9EUKA</name>
<keyword evidence="1" id="KW-0812">Transmembrane</keyword>
<proteinExistence type="predicted"/>
<dbReference type="Proteomes" id="UP000241769">
    <property type="component" value="Unassembled WGS sequence"/>
</dbReference>